<accession>A0A1L7XK82</accession>
<dbReference type="STRING" id="576137.A0A1L7XK82"/>
<feature type="region of interest" description="Disordered" evidence="1">
    <location>
        <begin position="22"/>
        <end position="45"/>
    </location>
</feature>
<feature type="transmembrane region" description="Helical" evidence="2">
    <location>
        <begin position="148"/>
        <end position="170"/>
    </location>
</feature>
<keyword evidence="2" id="KW-0472">Membrane</keyword>
<dbReference type="InterPro" id="IPR021514">
    <property type="entry name" value="DUF3176"/>
</dbReference>
<feature type="transmembrane region" description="Helical" evidence="2">
    <location>
        <begin position="601"/>
        <end position="626"/>
    </location>
</feature>
<keyword evidence="2" id="KW-0812">Transmembrane</keyword>
<reference evidence="3 4" key="1">
    <citation type="submission" date="2016-03" db="EMBL/GenBank/DDBJ databases">
        <authorList>
            <person name="Ploux O."/>
        </authorList>
    </citation>
    <scope>NUCLEOTIDE SEQUENCE [LARGE SCALE GENOMIC DNA]</scope>
    <source>
        <strain evidence="3 4">UAMH 11012</strain>
    </source>
</reference>
<evidence type="ECO:0000256" key="1">
    <source>
        <dbReference type="SAM" id="MobiDB-lite"/>
    </source>
</evidence>
<protein>
    <submittedName>
        <fullName evidence="3">Uncharacterized protein</fullName>
    </submittedName>
</protein>
<keyword evidence="2" id="KW-1133">Transmembrane helix</keyword>
<gene>
    <name evidence="3" type="ORF">PAC_15352</name>
</gene>
<feature type="transmembrane region" description="Helical" evidence="2">
    <location>
        <begin position="109"/>
        <end position="136"/>
    </location>
</feature>
<keyword evidence="4" id="KW-1185">Reference proteome</keyword>
<dbReference type="Pfam" id="PF11374">
    <property type="entry name" value="DUF3176"/>
    <property type="match status" value="1"/>
</dbReference>
<dbReference type="PANTHER" id="PTHR35394">
    <property type="entry name" value="DUF3176 DOMAIN-CONTAINING PROTEIN"/>
    <property type="match status" value="1"/>
</dbReference>
<evidence type="ECO:0000256" key="2">
    <source>
        <dbReference type="SAM" id="Phobius"/>
    </source>
</evidence>
<feature type="compositionally biased region" description="Polar residues" evidence="1">
    <location>
        <begin position="22"/>
        <end position="32"/>
    </location>
</feature>
<dbReference type="Proteomes" id="UP000184330">
    <property type="component" value="Unassembled WGS sequence"/>
</dbReference>
<name>A0A1L7XK82_9HELO</name>
<dbReference type="PANTHER" id="PTHR35394:SF5">
    <property type="entry name" value="DUF3176 DOMAIN-CONTAINING PROTEIN"/>
    <property type="match status" value="1"/>
</dbReference>
<organism evidence="3 4">
    <name type="scientific">Phialocephala subalpina</name>
    <dbReference type="NCBI Taxonomy" id="576137"/>
    <lineage>
        <taxon>Eukaryota</taxon>
        <taxon>Fungi</taxon>
        <taxon>Dikarya</taxon>
        <taxon>Ascomycota</taxon>
        <taxon>Pezizomycotina</taxon>
        <taxon>Leotiomycetes</taxon>
        <taxon>Helotiales</taxon>
        <taxon>Mollisiaceae</taxon>
        <taxon>Phialocephala</taxon>
        <taxon>Phialocephala fortinii species complex</taxon>
    </lineage>
</organism>
<evidence type="ECO:0000313" key="3">
    <source>
        <dbReference type="EMBL" id="CZR65452.1"/>
    </source>
</evidence>
<sequence length="684" mass="74571">MENSEHYPTPLIVGGNFYPRNSSVVTNSQSTPDPEIGTEGQDGSSITDVNSRAVTEIGSPIEETTETVTHIAASRSPASNTTQMLKSVIIENITEIPATNGPEASSFGVLAWMAEISFCVLSLASLIVIIAVLRVYDGKALPTLPMSITLNTFLAFFTTLTKAAFMLSVAEATSQWKWNMLKHKERPLTDFLAVDSASRSVWGSFWILGRFHLKHITTVGAVISLLGMVTSPVTQQMIAYPLRKSRVDGIATVPTTSHFKARDGFSVWHAIFAGGISTFDNPILPMDANCSSADCSFPRYKSVGTCATAANITSLLNVSAIQNSTSADWLYPAWEGIIAENGTTAWNASLPNGVSFVTPASISYMALPSNKTIAFVNDTNMGFAAFEYMILIWSNAGNITYAGSNRTSEAPWKFEAIEVALHLCLNTYETQVSQSHSSTTIINSSYIPAPVPDNIGNLTRGCSFSKGTPFGTQSKCATIPYIDGDMILIDPDDPSTNYSARAKDIQSVDLYLQPTDLATFADNGNKDPGLYLTNIQSLALANVIYDTYESHLLLDPAVQFERLGIFYNSTANSLTNLMRSISNTTVNGTVWKDETFVHIKWGWLVFLASQLVLSISFLFITVISTYRMKVPAMKSWALATLLAPTEEIRDNIGDIEHFEEARKKTDSLNVRLTDNGMVVTSGRF</sequence>
<dbReference type="AlphaFoldDB" id="A0A1L7XK82"/>
<proteinExistence type="predicted"/>
<dbReference type="EMBL" id="FJOG01000031">
    <property type="protein sequence ID" value="CZR65452.1"/>
    <property type="molecule type" value="Genomic_DNA"/>
</dbReference>
<dbReference type="OrthoDB" id="5376804at2759"/>
<evidence type="ECO:0000313" key="4">
    <source>
        <dbReference type="Proteomes" id="UP000184330"/>
    </source>
</evidence>